<protein>
    <submittedName>
        <fullName evidence="2">Unannotated protein</fullName>
    </submittedName>
</protein>
<accession>A0A6J7K0I2</accession>
<proteinExistence type="predicted"/>
<keyword evidence="1" id="KW-1133">Transmembrane helix</keyword>
<keyword evidence="1" id="KW-0812">Transmembrane</keyword>
<name>A0A6J7K0I2_9ZZZZ</name>
<reference evidence="2" key="1">
    <citation type="submission" date="2020-05" db="EMBL/GenBank/DDBJ databases">
        <authorList>
            <person name="Chiriac C."/>
            <person name="Salcher M."/>
            <person name="Ghai R."/>
            <person name="Kavagutti S V."/>
        </authorList>
    </citation>
    <scope>NUCLEOTIDE SEQUENCE</scope>
</reference>
<evidence type="ECO:0000313" key="2">
    <source>
        <dbReference type="EMBL" id="CAB4948499.1"/>
    </source>
</evidence>
<feature type="transmembrane region" description="Helical" evidence="1">
    <location>
        <begin position="43"/>
        <end position="63"/>
    </location>
</feature>
<dbReference type="EMBL" id="CAFBMK010000316">
    <property type="protein sequence ID" value="CAB4948499.1"/>
    <property type="molecule type" value="Genomic_DNA"/>
</dbReference>
<keyword evidence="1" id="KW-0472">Membrane</keyword>
<dbReference type="AlphaFoldDB" id="A0A6J7K0I2"/>
<sequence>MPTHPSIPERYPVIEHMEARLAGGSRPPAVEDQRVPSGVGGGALGFLAGSVGGAFVLAAFLLLV</sequence>
<organism evidence="2">
    <name type="scientific">freshwater metagenome</name>
    <dbReference type="NCBI Taxonomy" id="449393"/>
    <lineage>
        <taxon>unclassified sequences</taxon>
        <taxon>metagenomes</taxon>
        <taxon>ecological metagenomes</taxon>
    </lineage>
</organism>
<evidence type="ECO:0000256" key="1">
    <source>
        <dbReference type="SAM" id="Phobius"/>
    </source>
</evidence>
<gene>
    <name evidence="2" type="ORF">UFOPK3564_03362</name>
</gene>